<dbReference type="GO" id="GO:0006302">
    <property type="term" value="P:double-strand break repair"/>
    <property type="evidence" value="ECO:0007669"/>
    <property type="project" value="TreeGrafter"/>
</dbReference>
<dbReference type="InterPro" id="IPR027417">
    <property type="entry name" value="P-loop_NTPase"/>
</dbReference>
<reference evidence="3 4" key="1">
    <citation type="journal article" date="2013" name="Genome Biol.">
        <title>Comparative genomics of the core and accessory genomes of 48 Sinorhizobium strains comprising five genospecies.</title>
        <authorList>
            <person name="Sugawara M."/>
            <person name="Epstein B."/>
            <person name="Badgley B.D."/>
            <person name="Unno T."/>
            <person name="Xu L."/>
            <person name="Reese J."/>
            <person name="Gyaneshwar P."/>
            <person name="Denny R."/>
            <person name="Mudge J."/>
            <person name="Bharti A.K."/>
            <person name="Farmer A.D."/>
            <person name="May G.D."/>
            <person name="Woodward J.E."/>
            <person name="Medigue C."/>
            <person name="Vallenet D."/>
            <person name="Lajus A."/>
            <person name="Rouy Z."/>
            <person name="Martinez-Vaz B."/>
            <person name="Tiffin P."/>
            <person name="Young N.D."/>
            <person name="Sadowsky M.J."/>
        </authorList>
    </citation>
    <scope>NUCLEOTIDE SEQUENCE [LARGE SCALE GENOMIC DNA]</scope>
    <source>
        <strain evidence="3 4">USDA4894</strain>
    </source>
</reference>
<dbReference type="Pfam" id="PF13558">
    <property type="entry name" value="SbcC_Walker_B"/>
    <property type="match status" value="1"/>
</dbReference>
<comment type="caution">
    <text evidence="3">The sequence shown here is derived from an EMBL/GenBank/DDBJ whole genome shotgun (WGS) entry which is preliminary data.</text>
</comment>
<feature type="coiled-coil region" evidence="1">
    <location>
        <begin position="235"/>
        <end position="262"/>
    </location>
</feature>
<organism evidence="3 4">
    <name type="scientific">Sinorhizobium terangae</name>
    <dbReference type="NCBI Taxonomy" id="110322"/>
    <lineage>
        <taxon>Bacteria</taxon>
        <taxon>Pseudomonadati</taxon>
        <taxon>Pseudomonadota</taxon>
        <taxon>Alphaproteobacteria</taxon>
        <taxon>Hyphomicrobiales</taxon>
        <taxon>Rhizobiaceae</taxon>
        <taxon>Sinorhizobium/Ensifer group</taxon>
        <taxon>Sinorhizobium</taxon>
    </lineage>
</organism>
<keyword evidence="4" id="KW-1185">Reference proteome</keyword>
<dbReference type="SUPFAM" id="SSF52540">
    <property type="entry name" value="P-loop containing nucleoside triphosphate hydrolases"/>
    <property type="match status" value="1"/>
</dbReference>
<evidence type="ECO:0000256" key="2">
    <source>
        <dbReference type="SAM" id="MobiDB-lite"/>
    </source>
</evidence>
<sequence>MIELRRIVLVNWHLMARADLDLAGDAAILGKNAAGKSTIIDLIQAVMAGGSSKFYRFNRSAGESGQRSERTLAGYCLGQLNDDTFLRPDALSYIALVFEDTDGKRRPVTLGLAIEALRGQSAEVVGRFVADGVRLDTGMLIDEKDGASRPAEWRAVKRRLEQACNSCDGRLHAPDDVRTFIREYMRVLFTNKLRGDPERFIRTFVAALSFTDMSSVEQFVKKHLLEPSPIDIAELRDSIQRYQEIKKTIGNLEERLEALRAISLQIEEFIKLVNEEADCRAVEKTALLVEALGTLLGNIRDKRLKLDELRMAEAELDRVKEEIEREEQTQEAIRRQLAASGAQARRNEVERQIKDLERESAAVIERLSQRHLSAARAVQLLTLRDRLAIINPGELIRALERVEEASRGVTPPQWPRDPAGMEAMLAAVAEAARSRMEKVTHQRDDAIYQKRVIDSEIKRDSEQLEAARRGKVLLDSATVRFMEALRREGMRPRTLCEVAEVVDEHWRDAVEALLGRDRETVIVDPDHAYRATEILRRGRGDYPGCRVANTRKLQSRSTTSEPGTLASVIRSDDPLAMAFVVFRIGNVHLAKSQDELLSGGRAVMADGAYHDGLVTEMRRVQGLKIGRAAAPLMIETLQKQINERTSLLQVHREKERFFEDVLRRLEQCAEPVEDKDRLETITSTYSDLAERRAEARQRLERIAAQIDPQLMEAEQRATRVIKSLNEDRDGLLTECASLKTEIEHIKQKLGAGETLPGAWRALANRRRQFKTEVYSVSHFQSIRKRYSALKPRSPAKIATDMDKRASDAREEHRELEHDIRAALGRYAIDFPDPLEGYAQASITGTVKSWVMEGIATLEGNELIRYREQAEEAAGRVTLLFKTTFIHELNSRFGQMEAEMDRLAKALRSRPLHGETYSLKTSIKQEFEDLHRLVRDSETDDSVLDALFGRAQPRDERHARAIRQVEQLLADDTFDFTIFQEYQNYFTYDLKIHNAAANRTTSFDRRRGVASGAERQVPFYVVIGAALAGAYHGTRHSEDHAGIGMGLAVFDEAFSKMDGPNQRTLLDFYREIGLQVVIAAPTEKRAVVYENLNYIIDVFRSGDVSAAESIRIKDRVRREMRAANPQHATDEELAARLSMESQAAE</sequence>
<keyword evidence="1" id="KW-0175">Coiled coil</keyword>
<dbReference type="EMBL" id="WITC01000116">
    <property type="protein sequence ID" value="MQX18135.1"/>
    <property type="molecule type" value="Genomic_DNA"/>
</dbReference>
<dbReference type="PANTHER" id="PTHR32182:SF0">
    <property type="entry name" value="DNA REPLICATION AND REPAIR PROTEIN RECF"/>
    <property type="match status" value="1"/>
</dbReference>
<dbReference type="PANTHER" id="PTHR32182">
    <property type="entry name" value="DNA REPLICATION AND REPAIR PROTEIN RECF"/>
    <property type="match status" value="1"/>
</dbReference>
<dbReference type="AlphaFoldDB" id="A0A6N7LMP9"/>
<feature type="coiled-coil region" evidence="1">
    <location>
        <begin position="798"/>
        <end position="825"/>
    </location>
</feature>
<feature type="coiled-coil region" evidence="1">
    <location>
        <begin position="302"/>
        <end position="366"/>
    </location>
</feature>
<evidence type="ECO:0000313" key="4">
    <source>
        <dbReference type="Proteomes" id="UP000439983"/>
    </source>
</evidence>
<evidence type="ECO:0000256" key="1">
    <source>
        <dbReference type="SAM" id="Coils"/>
    </source>
</evidence>
<feature type="coiled-coil region" evidence="1">
    <location>
        <begin position="678"/>
        <end position="748"/>
    </location>
</feature>
<dbReference type="GO" id="GO:0000731">
    <property type="term" value="P:DNA synthesis involved in DNA repair"/>
    <property type="evidence" value="ECO:0007669"/>
    <property type="project" value="TreeGrafter"/>
</dbReference>
<gene>
    <name evidence="3" type="ORF">GHK62_26365</name>
</gene>
<name>A0A6N7LMP9_SINTE</name>
<accession>A0A6N7LMP9</accession>
<dbReference type="Pfam" id="PF13555">
    <property type="entry name" value="AAA_29"/>
    <property type="match status" value="1"/>
</dbReference>
<dbReference type="Proteomes" id="UP000439983">
    <property type="component" value="Unassembled WGS sequence"/>
</dbReference>
<dbReference type="OrthoDB" id="174137at2"/>
<protein>
    <submittedName>
        <fullName evidence="3">AAA family ATPase</fullName>
    </submittedName>
</protein>
<evidence type="ECO:0000313" key="3">
    <source>
        <dbReference type="EMBL" id="MQX18135.1"/>
    </source>
</evidence>
<dbReference type="RefSeq" id="WP_153441962.1">
    <property type="nucleotide sequence ID" value="NZ_JACIGA010000014.1"/>
</dbReference>
<feature type="region of interest" description="Disordered" evidence="2">
    <location>
        <begin position="1120"/>
        <end position="1144"/>
    </location>
</feature>
<dbReference type="Gene3D" id="3.40.50.300">
    <property type="entry name" value="P-loop containing nucleotide triphosphate hydrolases"/>
    <property type="match status" value="1"/>
</dbReference>
<proteinExistence type="predicted"/>